<reference evidence="9 10" key="1">
    <citation type="submission" date="2016-01" db="EMBL/GenBank/DDBJ databases">
        <title>Draft Genome Sequences of Seven Thermophilic Sporeformers Isolated from Foods.</title>
        <authorList>
            <person name="Berendsen E.M."/>
            <person name="Wells-Bennik M.H."/>
            <person name="Krawcyk A.O."/>
            <person name="De Jong A."/>
            <person name="Holsappel S."/>
            <person name="Eijlander R.T."/>
            <person name="Kuipers O.P."/>
        </authorList>
    </citation>
    <scope>NUCLEOTIDE SEQUENCE [LARGE SCALE GENOMIC DNA]</scope>
    <source>
        <strain evidence="9 10">B4135</strain>
    </source>
</reference>
<dbReference type="RefSeq" id="WP_061568430.1">
    <property type="nucleotide sequence ID" value="NZ_LQYT01000027.1"/>
</dbReference>
<dbReference type="GO" id="GO:0022857">
    <property type="term" value="F:transmembrane transporter activity"/>
    <property type="evidence" value="ECO:0007669"/>
    <property type="project" value="InterPro"/>
</dbReference>
<dbReference type="GO" id="GO:0005886">
    <property type="term" value="C:plasma membrane"/>
    <property type="evidence" value="ECO:0007669"/>
    <property type="project" value="UniProtKB-SubCell"/>
</dbReference>
<dbReference type="InterPro" id="IPR045324">
    <property type="entry name" value="Small_multidrug_res"/>
</dbReference>
<evidence type="ECO:0000256" key="7">
    <source>
        <dbReference type="RuleBase" id="RU003942"/>
    </source>
</evidence>
<evidence type="ECO:0000313" key="9">
    <source>
        <dbReference type="EMBL" id="KYD20884.1"/>
    </source>
</evidence>
<evidence type="ECO:0000256" key="6">
    <source>
        <dbReference type="ARBA" id="ARBA00023136"/>
    </source>
</evidence>
<keyword evidence="3" id="KW-1003">Cell membrane</keyword>
<feature type="transmembrane region" description="Helical" evidence="8">
    <location>
        <begin position="84"/>
        <end position="103"/>
    </location>
</feature>
<feature type="transmembrane region" description="Helical" evidence="8">
    <location>
        <begin position="32"/>
        <end position="50"/>
    </location>
</feature>
<accession>A0A150M8E5</accession>
<evidence type="ECO:0008006" key="11">
    <source>
        <dbReference type="Google" id="ProtNLM"/>
    </source>
</evidence>
<keyword evidence="5 8" id="KW-1133">Transmembrane helix</keyword>
<comment type="subcellular location">
    <subcellularLocation>
        <location evidence="1 7">Cell membrane</location>
        <topology evidence="1 7">Multi-pass membrane protein</topology>
    </subcellularLocation>
</comment>
<dbReference type="Proteomes" id="UP000075683">
    <property type="component" value="Unassembled WGS sequence"/>
</dbReference>
<protein>
    <recommendedName>
        <fullName evidence="11">QacE family quaternary ammonium compound efflux SMR transporter</fullName>
    </recommendedName>
</protein>
<dbReference type="PANTHER" id="PTHR30561:SF0">
    <property type="entry name" value="GUANIDINIUM EXPORTER"/>
    <property type="match status" value="1"/>
</dbReference>
<dbReference type="PATRIC" id="fig|301148.3.peg.2614"/>
<feature type="transmembrane region" description="Helical" evidence="8">
    <location>
        <begin position="57"/>
        <end position="78"/>
    </location>
</feature>
<keyword evidence="6 8" id="KW-0472">Membrane</keyword>
<dbReference type="PANTHER" id="PTHR30561">
    <property type="entry name" value="SMR FAMILY PROTON-DEPENDENT DRUG EFFLUX TRANSPORTER SUGE"/>
    <property type="match status" value="1"/>
</dbReference>
<keyword evidence="2" id="KW-0813">Transport</keyword>
<dbReference type="Pfam" id="PF00893">
    <property type="entry name" value="Multi_Drug_Res"/>
    <property type="match status" value="1"/>
</dbReference>
<evidence type="ECO:0000256" key="4">
    <source>
        <dbReference type="ARBA" id="ARBA00022692"/>
    </source>
</evidence>
<name>A0A150M8E5_9BACI</name>
<keyword evidence="4 7" id="KW-0812">Transmembrane</keyword>
<evidence type="ECO:0000256" key="1">
    <source>
        <dbReference type="ARBA" id="ARBA00004651"/>
    </source>
</evidence>
<evidence type="ECO:0000256" key="2">
    <source>
        <dbReference type="ARBA" id="ARBA00022448"/>
    </source>
</evidence>
<dbReference type="InterPro" id="IPR000390">
    <property type="entry name" value="Small_drug/metabolite_transptr"/>
</dbReference>
<dbReference type="STRING" id="301148.B4135_1765"/>
<evidence type="ECO:0000313" key="10">
    <source>
        <dbReference type="Proteomes" id="UP000075683"/>
    </source>
</evidence>
<comment type="similarity">
    <text evidence="7">Belongs to the drug/metabolite transporter (DMT) superfamily. Small multidrug resistance (SMR) (TC 2.A.7.1) family.</text>
</comment>
<gene>
    <name evidence="9" type="ORF">B4135_1765</name>
</gene>
<sequence>MAWLALILAGLMEAFGVAMIHRLHQKRNWQTVVLLIFGFGSSLLLLGYSLRFLSMGIAYAIWTGIGAVGGALVGMIFYGESRDWKRFVFMAMVLCAAIGLKLIS</sequence>
<evidence type="ECO:0000256" key="5">
    <source>
        <dbReference type="ARBA" id="ARBA00022989"/>
    </source>
</evidence>
<dbReference type="Gene3D" id="1.10.3730.20">
    <property type="match status" value="1"/>
</dbReference>
<dbReference type="InterPro" id="IPR037185">
    <property type="entry name" value="EmrE-like"/>
</dbReference>
<proteinExistence type="inferred from homology"/>
<comment type="caution">
    <text evidence="9">The sequence shown here is derived from an EMBL/GenBank/DDBJ whole genome shotgun (WGS) entry which is preliminary data.</text>
</comment>
<dbReference type="AlphaFoldDB" id="A0A150M8E5"/>
<organism evidence="9 10">
    <name type="scientific">Caldibacillus debilis</name>
    <dbReference type="NCBI Taxonomy" id="301148"/>
    <lineage>
        <taxon>Bacteria</taxon>
        <taxon>Bacillati</taxon>
        <taxon>Bacillota</taxon>
        <taxon>Bacilli</taxon>
        <taxon>Bacillales</taxon>
        <taxon>Bacillaceae</taxon>
        <taxon>Caldibacillus</taxon>
    </lineage>
</organism>
<evidence type="ECO:0000256" key="3">
    <source>
        <dbReference type="ARBA" id="ARBA00022475"/>
    </source>
</evidence>
<evidence type="ECO:0000256" key="8">
    <source>
        <dbReference type="SAM" id="Phobius"/>
    </source>
</evidence>
<dbReference type="EMBL" id="LQYT01000027">
    <property type="protein sequence ID" value="KYD20884.1"/>
    <property type="molecule type" value="Genomic_DNA"/>
</dbReference>
<dbReference type="OrthoDB" id="21828at2"/>
<dbReference type="SUPFAM" id="SSF103481">
    <property type="entry name" value="Multidrug resistance efflux transporter EmrE"/>
    <property type="match status" value="1"/>
</dbReference>